<dbReference type="EMBL" id="BKCJ011840377">
    <property type="protein sequence ID" value="GFD57381.1"/>
    <property type="molecule type" value="Genomic_DNA"/>
</dbReference>
<gene>
    <name evidence="2" type="ORF">Tci_929350</name>
</gene>
<feature type="non-terminal residue" evidence="2">
    <location>
        <position position="87"/>
    </location>
</feature>
<evidence type="ECO:0000313" key="2">
    <source>
        <dbReference type="EMBL" id="GFD57381.1"/>
    </source>
</evidence>
<organism evidence="2">
    <name type="scientific">Tanacetum cinerariifolium</name>
    <name type="common">Dalmatian daisy</name>
    <name type="synonym">Chrysanthemum cinerariifolium</name>
    <dbReference type="NCBI Taxonomy" id="118510"/>
    <lineage>
        <taxon>Eukaryota</taxon>
        <taxon>Viridiplantae</taxon>
        <taxon>Streptophyta</taxon>
        <taxon>Embryophyta</taxon>
        <taxon>Tracheophyta</taxon>
        <taxon>Spermatophyta</taxon>
        <taxon>Magnoliopsida</taxon>
        <taxon>eudicotyledons</taxon>
        <taxon>Gunneridae</taxon>
        <taxon>Pentapetalae</taxon>
        <taxon>asterids</taxon>
        <taxon>campanulids</taxon>
        <taxon>Asterales</taxon>
        <taxon>Asteraceae</taxon>
        <taxon>Asteroideae</taxon>
        <taxon>Anthemideae</taxon>
        <taxon>Anthemidinae</taxon>
        <taxon>Tanacetum</taxon>
    </lineage>
</organism>
<name>A0A699XKE7_TANCI</name>
<comment type="caution">
    <text evidence="2">The sequence shown here is derived from an EMBL/GenBank/DDBJ whole genome shotgun (WGS) entry which is preliminary data.</text>
</comment>
<sequence length="87" mass="9259">ASCQSLIRRADSALQRRGIQSSHTDVWRCGPPGEPDDTGDRVGRHRVVFCPPPASASGPQSAHASRRSAAQADVRLVGGYIGMHLRG</sequence>
<evidence type="ECO:0000256" key="1">
    <source>
        <dbReference type="SAM" id="MobiDB-lite"/>
    </source>
</evidence>
<dbReference type="AlphaFoldDB" id="A0A699XKE7"/>
<proteinExistence type="predicted"/>
<protein>
    <submittedName>
        <fullName evidence="2">Uncharacterized protein</fullName>
    </submittedName>
</protein>
<feature type="non-terminal residue" evidence="2">
    <location>
        <position position="1"/>
    </location>
</feature>
<reference evidence="2" key="1">
    <citation type="journal article" date="2019" name="Sci. Rep.">
        <title>Draft genome of Tanacetum cinerariifolium, the natural source of mosquito coil.</title>
        <authorList>
            <person name="Yamashiro T."/>
            <person name="Shiraishi A."/>
            <person name="Satake H."/>
            <person name="Nakayama K."/>
        </authorList>
    </citation>
    <scope>NUCLEOTIDE SEQUENCE</scope>
</reference>
<accession>A0A699XKE7</accession>
<feature type="region of interest" description="Disordered" evidence="1">
    <location>
        <begin position="13"/>
        <end position="45"/>
    </location>
</feature>